<organism evidence="1 2">
    <name type="scientific">Halopseudomonas pertucinogena</name>
    <dbReference type="NCBI Taxonomy" id="86175"/>
    <lineage>
        <taxon>Bacteria</taxon>
        <taxon>Pseudomonadati</taxon>
        <taxon>Pseudomonadota</taxon>
        <taxon>Gammaproteobacteria</taxon>
        <taxon>Pseudomonadales</taxon>
        <taxon>Pseudomonadaceae</taxon>
        <taxon>Halopseudomonas</taxon>
    </lineage>
</organism>
<keyword evidence="2" id="KW-1185">Reference proteome</keyword>
<dbReference type="Proteomes" id="UP000633263">
    <property type="component" value="Unassembled WGS sequence"/>
</dbReference>
<protein>
    <recommendedName>
        <fullName evidence="3">DUF1801 domain-containing protein</fullName>
    </recommendedName>
</protein>
<proteinExistence type="predicted"/>
<dbReference type="SUPFAM" id="SSF159888">
    <property type="entry name" value="YdhG-like"/>
    <property type="match status" value="1"/>
</dbReference>
<evidence type="ECO:0008006" key="3">
    <source>
        <dbReference type="Google" id="ProtNLM"/>
    </source>
</evidence>
<comment type="caution">
    <text evidence="1">The sequence shown here is derived from an EMBL/GenBank/DDBJ whole genome shotgun (WGS) entry which is preliminary data.</text>
</comment>
<evidence type="ECO:0000313" key="1">
    <source>
        <dbReference type="EMBL" id="GGJ02404.1"/>
    </source>
</evidence>
<reference evidence="2" key="1">
    <citation type="journal article" date="2019" name="Int. J. Syst. Evol. Microbiol.">
        <title>The Global Catalogue of Microorganisms (GCM) 10K type strain sequencing project: providing services to taxonomists for standard genome sequencing and annotation.</title>
        <authorList>
            <consortium name="The Broad Institute Genomics Platform"/>
            <consortium name="The Broad Institute Genome Sequencing Center for Infectious Disease"/>
            <person name="Wu L."/>
            <person name="Ma J."/>
        </authorList>
    </citation>
    <scope>NUCLEOTIDE SEQUENCE [LARGE SCALE GENOMIC DNA]</scope>
    <source>
        <strain evidence="2">JCM 11590</strain>
    </source>
</reference>
<name>A0ABQ2CQN5_9GAMM</name>
<evidence type="ECO:0000313" key="2">
    <source>
        <dbReference type="Proteomes" id="UP000633263"/>
    </source>
</evidence>
<gene>
    <name evidence="1" type="ORF">GCM10009083_19110</name>
</gene>
<dbReference type="RefSeq" id="WP_229710437.1">
    <property type="nucleotide sequence ID" value="NZ_BMNN01000004.1"/>
</dbReference>
<dbReference type="EMBL" id="BMNN01000004">
    <property type="protein sequence ID" value="GGJ02404.1"/>
    <property type="molecule type" value="Genomic_DNA"/>
</dbReference>
<accession>A0ABQ2CQN5</accession>
<sequence length="131" mass="14943">MKTHKPLSTKKPPAPEEDHQLIEDWIADARPAVNPVLKALDKQIGSELKNPRYAIKWGKAYYGSPGRGWCIEVAAYDISANIVFLNGNRLDPPPELGDETRYVKIRKPEELESSRLREWIRQSCSNSGWGW</sequence>